<evidence type="ECO:0000256" key="7">
    <source>
        <dbReference type="ARBA" id="ARBA00022842"/>
    </source>
</evidence>
<dbReference type="InterPro" id="IPR006434">
    <property type="entry name" value="Pyrimidine_nucleotidase_eu"/>
</dbReference>
<evidence type="ECO:0000256" key="3">
    <source>
        <dbReference type="ARBA" id="ARBA00012643"/>
    </source>
</evidence>
<dbReference type="FunFam" id="1.10.150.340:FF:000001">
    <property type="entry name" value="Cytosolic 5-nucleotidase 3-like"/>
    <property type="match status" value="1"/>
</dbReference>
<evidence type="ECO:0000256" key="4">
    <source>
        <dbReference type="ARBA" id="ARBA00022723"/>
    </source>
</evidence>
<dbReference type="PANTHER" id="PTHR13045">
    <property type="entry name" value="5'-NUCLEOTIDASE"/>
    <property type="match status" value="1"/>
</dbReference>
<dbReference type="SUPFAM" id="SSF56784">
    <property type="entry name" value="HAD-like"/>
    <property type="match status" value="1"/>
</dbReference>
<keyword evidence="9" id="KW-0963">Cytoplasm</keyword>
<keyword evidence="7" id="KW-0460">Magnesium</keyword>
<comment type="subcellular location">
    <subcellularLocation>
        <location evidence="9">Cytoplasm</location>
    </subcellularLocation>
</comment>
<dbReference type="InterPro" id="IPR036412">
    <property type="entry name" value="HAD-like_sf"/>
</dbReference>
<evidence type="ECO:0000256" key="8">
    <source>
        <dbReference type="ARBA" id="ARBA00023080"/>
    </source>
</evidence>
<keyword evidence="10" id="KW-1185">Reference proteome</keyword>
<dbReference type="GO" id="GO:0000166">
    <property type="term" value="F:nucleotide binding"/>
    <property type="evidence" value="ECO:0007669"/>
    <property type="project" value="UniProtKB-KW"/>
</dbReference>
<comment type="catalytic activity">
    <reaction evidence="1 9">
        <text>a ribonucleoside 5'-phosphate + H2O = a ribonucleoside + phosphate</text>
        <dbReference type="Rhea" id="RHEA:12484"/>
        <dbReference type="ChEBI" id="CHEBI:15377"/>
        <dbReference type="ChEBI" id="CHEBI:18254"/>
        <dbReference type="ChEBI" id="CHEBI:43474"/>
        <dbReference type="ChEBI" id="CHEBI:58043"/>
        <dbReference type="EC" id="3.1.3.5"/>
    </reaction>
</comment>
<keyword evidence="5 9" id="KW-0547">Nucleotide-binding</keyword>
<dbReference type="GO" id="GO:0000287">
    <property type="term" value="F:magnesium ion binding"/>
    <property type="evidence" value="ECO:0007669"/>
    <property type="project" value="InterPro"/>
</dbReference>
<evidence type="ECO:0000256" key="5">
    <source>
        <dbReference type="ARBA" id="ARBA00022741"/>
    </source>
</evidence>
<evidence type="ECO:0000256" key="1">
    <source>
        <dbReference type="ARBA" id="ARBA00000815"/>
    </source>
</evidence>
<proteinExistence type="inferred from homology"/>
<evidence type="ECO:0000313" key="10">
    <source>
        <dbReference type="Proteomes" id="UP000095281"/>
    </source>
</evidence>
<dbReference type="NCBIfam" id="TIGR01544">
    <property type="entry name" value="HAD-SF-IE"/>
    <property type="match status" value="1"/>
</dbReference>
<dbReference type="GO" id="GO:0008253">
    <property type="term" value="F:5'-nucleotidase activity"/>
    <property type="evidence" value="ECO:0007669"/>
    <property type="project" value="UniProtKB-EC"/>
</dbReference>
<name>A0A1I8BHQ0_MELHA</name>
<accession>A0A1I8BHQ0</accession>
<dbReference type="Gene3D" id="1.10.150.340">
    <property type="entry name" value="Pyrimidine 5'-nucleotidase (UMPH-1), N-terminal domain"/>
    <property type="match status" value="1"/>
</dbReference>
<dbReference type="SFLD" id="SFLDS00003">
    <property type="entry name" value="Haloacid_Dehalogenase"/>
    <property type="match status" value="1"/>
</dbReference>
<dbReference type="GO" id="GO:0009117">
    <property type="term" value="P:nucleotide metabolic process"/>
    <property type="evidence" value="ECO:0007669"/>
    <property type="project" value="UniProtKB-KW"/>
</dbReference>
<dbReference type="AlphaFoldDB" id="A0A1I8BHQ0"/>
<dbReference type="InterPro" id="IPR023214">
    <property type="entry name" value="HAD_sf"/>
</dbReference>
<evidence type="ECO:0000256" key="2">
    <source>
        <dbReference type="ARBA" id="ARBA00008389"/>
    </source>
</evidence>
<keyword evidence="4" id="KW-0479">Metal-binding</keyword>
<evidence type="ECO:0000313" key="11">
    <source>
        <dbReference type="WBParaSite" id="MhA1_Contig2304.frz3.gene3"/>
    </source>
</evidence>
<sequence length="352" mass="40493">MVQCSNGKMNASKLVNSLLGLSHVRIRNVETVTKKLQLMAQASSERLMTISDFDYTLSRYHKNGQQCVTTHGLFEHVAAEISPDFQKRICELRDKYVVIEYCPQTLMEDKIPIMEQWWRESHGLIEQYRPKKSKLREAVQHTQILLLRLVFNKIYKLDGCADFLLSLHQAKVPVVLFSAGIGQIIEFVLEHQCDQRQMDEAFRLRDVHIISNFMHFSITQEENDEGAECVGFVEPLIHTFNKNSSVISQEAPFFKSIADRTSVLLLGDSLGDVHMDVGVCQELIVLKIGYLNFNFDSLMERYMDEYDIVLVDDQTMEIPSKIFSYIHNDGEKVDIDGFSIDVENTISNEKVK</sequence>
<keyword evidence="6 9" id="KW-0378">Hydrolase</keyword>
<comment type="similarity">
    <text evidence="2 9">Belongs to the pyrimidine 5'-nucleotidase family.</text>
</comment>
<protein>
    <recommendedName>
        <fullName evidence="3 9">5'-nucleotidase</fullName>
        <ecNumber evidence="3 9">3.1.3.5</ecNumber>
    </recommendedName>
</protein>
<keyword evidence="8 9" id="KW-0546">Nucleotide metabolism</keyword>
<dbReference type="OMA" id="QHINGTH"/>
<dbReference type="PANTHER" id="PTHR13045:SF0">
    <property type="entry name" value="7-METHYLGUANOSINE PHOSPHATE-SPECIFIC 5'-NUCLEOTIDASE"/>
    <property type="match status" value="1"/>
</dbReference>
<evidence type="ECO:0000256" key="9">
    <source>
        <dbReference type="RuleBase" id="RU361276"/>
    </source>
</evidence>
<dbReference type="Proteomes" id="UP000095281">
    <property type="component" value="Unplaced"/>
</dbReference>
<reference evidence="11" key="1">
    <citation type="submission" date="2016-11" db="UniProtKB">
        <authorList>
            <consortium name="WormBaseParasite"/>
        </authorList>
    </citation>
    <scope>IDENTIFICATION</scope>
</reference>
<organism evidence="10 11">
    <name type="scientific">Meloidogyne hapla</name>
    <name type="common">Root-knot nematode worm</name>
    <dbReference type="NCBI Taxonomy" id="6305"/>
    <lineage>
        <taxon>Eukaryota</taxon>
        <taxon>Metazoa</taxon>
        <taxon>Ecdysozoa</taxon>
        <taxon>Nematoda</taxon>
        <taxon>Chromadorea</taxon>
        <taxon>Rhabditida</taxon>
        <taxon>Tylenchina</taxon>
        <taxon>Tylenchomorpha</taxon>
        <taxon>Tylenchoidea</taxon>
        <taxon>Meloidogynidae</taxon>
        <taxon>Meloidogyninae</taxon>
        <taxon>Meloidogyne</taxon>
    </lineage>
</organism>
<evidence type="ECO:0000256" key="6">
    <source>
        <dbReference type="ARBA" id="ARBA00022801"/>
    </source>
</evidence>
<dbReference type="SFLD" id="SFLDG01128">
    <property type="entry name" value="C1.4:_5'-Nucleotidase_Like"/>
    <property type="match status" value="1"/>
</dbReference>
<dbReference type="Pfam" id="PF05822">
    <property type="entry name" value="UMPH-1"/>
    <property type="match status" value="1"/>
</dbReference>
<dbReference type="GO" id="GO:0005737">
    <property type="term" value="C:cytoplasm"/>
    <property type="evidence" value="ECO:0007669"/>
    <property type="project" value="UniProtKB-SubCell"/>
</dbReference>
<dbReference type="WBParaSite" id="MhA1_Contig2304.frz3.gene3">
    <property type="protein sequence ID" value="MhA1_Contig2304.frz3.gene3"/>
    <property type="gene ID" value="MhA1_Contig2304.frz3.gene3"/>
</dbReference>
<dbReference type="EC" id="3.1.3.5" evidence="3 9"/>
<dbReference type="Gene3D" id="3.40.50.1000">
    <property type="entry name" value="HAD superfamily/HAD-like"/>
    <property type="match status" value="1"/>
</dbReference>